<dbReference type="EMBL" id="BMHV01000004">
    <property type="protein sequence ID" value="GGF55884.1"/>
    <property type="molecule type" value="Genomic_DNA"/>
</dbReference>
<protein>
    <submittedName>
        <fullName evidence="1">Uncharacterized protein</fullName>
    </submittedName>
</protein>
<dbReference type="SUPFAM" id="SSF53850">
    <property type="entry name" value="Periplasmic binding protein-like II"/>
    <property type="match status" value="1"/>
</dbReference>
<reference evidence="1" key="2">
    <citation type="submission" date="2020-09" db="EMBL/GenBank/DDBJ databases">
        <authorList>
            <person name="Sun Q."/>
            <person name="Zhou Y."/>
        </authorList>
    </citation>
    <scope>NUCLEOTIDE SEQUENCE</scope>
    <source>
        <strain evidence="1">CGMCC 1.15254</strain>
    </source>
</reference>
<keyword evidence="2" id="KW-1185">Reference proteome</keyword>
<dbReference type="Gene3D" id="3.40.190.10">
    <property type="entry name" value="Periplasmic binding protein-like II"/>
    <property type="match status" value="2"/>
</dbReference>
<gene>
    <name evidence="1" type="ORF">GCM10011332_06640</name>
</gene>
<reference evidence="1" key="1">
    <citation type="journal article" date="2014" name="Int. J. Syst. Evol. Microbiol.">
        <title>Complete genome sequence of Corynebacterium casei LMG S-19264T (=DSM 44701T), isolated from a smear-ripened cheese.</title>
        <authorList>
            <consortium name="US DOE Joint Genome Institute (JGI-PGF)"/>
            <person name="Walter F."/>
            <person name="Albersmeier A."/>
            <person name="Kalinowski J."/>
            <person name="Ruckert C."/>
        </authorList>
    </citation>
    <scope>NUCLEOTIDE SEQUENCE</scope>
    <source>
        <strain evidence="1">CGMCC 1.15254</strain>
    </source>
</reference>
<dbReference type="Proteomes" id="UP000632498">
    <property type="component" value="Unassembled WGS sequence"/>
</dbReference>
<sequence>MCEQSQITCHIEALPYKRAYQKLFNNQVDGLITIDVKTFQDCCLASDWHTPWIAGFFSEKPLNEIPSSPDQVLGKTLITVAGMKSPYEFMPDLTQWAKDKKVGLFSANNIFTATRMFINNRADLLWGSEEFTWYFEKQHAQNRFNFRPLLTYATIIWVRKDRPDILNKLNAGYALMQKNGALNEKNILLNEELMKARYVDAPFNYK</sequence>
<accession>A0A917F861</accession>
<dbReference type="AlphaFoldDB" id="A0A917F861"/>
<name>A0A917F861_9PROT</name>
<dbReference type="RefSeq" id="WP_229734222.1">
    <property type="nucleotide sequence ID" value="NZ_BMHV01000004.1"/>
</dbReference>
<comment type="caution">
    <text evidence="1">The sequence shown here is derived from an EMBL/GenBank/DDBJ whole genome shotgun (WGS) entry which is preliminary data.</text>
</comment>
<organism evidence="1 2">
    <name type="scientific">Terasakiella brassicae</name>
    <dbReference type="NCBI Taxonomy" id="1634917"/>
    <lineage>
        <taxon>Bacteria</taxon>
        <taxon>Pseudomonadati</taxon>
        <taxon>Pseudomonadota</taxon>
        <taxon>Alphaproteobacteria</taxon>
        <taxon>Rhodospirillales</taxon>
        <taxon>Terasakiellaceae</taxon>
        <taxon>Terasakiella</taxon>
    </lineage>
</organism>
<evidence type="ECO:0000313" key="1">
    <source>
        <dbReference type="EMBL" id="GGF55884.1"/>
    </source>
</evidence>
<proteinExistence type="predicted"/>
<evidence type="ECO:0000313" key="2">
    <source>
        <dbReference type="Proteomes" id="UP000632498"/>
    </source>
</evidence>